<dbReference type="PANTHER" id="PTHR13283:SF10">
    <property type="entry name" value="FERM DOMAIN-CONTAINING PROTEIN 8"/>
    <property type="match status" value="1"/>
</dbReference>
<evidence type="ECO:0000256" key="1">
    <source>
        <dbReference type="ARBA" id="ARBA00039547"/>
    </source>
</evidence>
<dbReference type="AlphaFoldDB" id="A0A7E4ZWS5"/>
<evidence type="ECO:0000259" key="3">
    <source>
        <dbReference type="PROSITE" id="PS50057"/>
    </source>
</evidence>
<evidence type="ECO:0000256" key="2">
    <source>
        <dbReference type="SAM" id="MobiDB-lite"/>
    </source>
</evidence>
<feature type="domain" description="FERM" evidence="3">
    <location>
        <begin position="171"/>
        <end position="540"/>
    </location>
</feature>
<dbReference type="InterPro" id="IPR000299">
    <property type="entry name" value="FERM_domain"/>
</dbReference>
<evidence type="ECO:0000313" key="4">
    <source>
        <dbReference type="Proteomes" id="UP000492821"/>
    </source>
</evidence>
<dbReference type="Proteomes" id="UP000492821">
    <property type="component" value="Unassembled WGS sequence"/>
</dbReference>
<dbReference type="GO" id="GO:0090090">
    <property type="term" value="P:negative regulation of canonical Wnt signaling pathway"/>
    <property type="evidence" value="ECO:0007669"/>
    <property type="project" value="TreeGrafter"/>
</dbReference>
<name>A0A7E4ZWS5_PANRE</name>
<keyword evidence="4" id="KW-1185">Reference proteome</keyword>
<dbReference type="GO" id="GO:0005886">
    <property type="term" value="C:plasma membrane"/>
    <property type="evidence" value="ECO:0007669"/>
    <property type="project" value="TreeGrafter"/>
</dbReference>
<dbReference type="InterPro" id="IPR051594">
    <property type="entry name" value="KRIT1/FRMD8"/>
</dbReference>
<dbReference type="InterPro" id="IPR011993">
    <property type="entry name" value="PH-like_dom_sf"/>
</dbReference>
<feature type="compositionally biased region" description="Polar residues" evidence="2">
    <location>
        <begin position="559"/>
        <end position="582"/>
    </location>
</feature>
<reference evidence="4" key="1">
    <citation type="journal article" date="2013" name="Genetics">
        <title>The draft genome and transcriptome of Panagrellus redivivus are shaped by the harsh demands of a free-living lifestyle.</title>
        <authorList>
            <person name="Srinivasan J."/>
            <person name="Dillman A.R."/>
            <person name="Macchietto M.G."/>
            <person name="Heikkinen L."/>
            <person name="Lakso M."/>
            <person name="Fracchia K.M."/>
            <person name="Antoshechkin I."/>
            <person name="Mortazavi A."/>
            <person name="Wong G."/>
            <person name="Sternberg P.W."/>
        </authorList>
    </citation>
    <scope>NUCLEOTIDE SEQUENCE [LARGE SCALE GENOMIC DNA]</scope>
    <source>
        <strain evidence="4">MT8872</strain>
    </source>
</reference>
<dbReference type="InterPro" id="IPR019749">
    <property type="entry name" value="Band_41_domain"/>
</dbReference>
<organism evidence="4 5">
    <name type="scientific">Panagrellus redivivus</name>
    <name type="common">Microworm</name>
    <dbReference type="NCBI Taxonomy" id="6233"/>
    <lineage>
        <taxon>Eukaryota</taxon>
        <taxon>Metazoa</taxon>
        <taxon>Ecdysozoa</taxon>
        <taxon>Nematoda</taxon>
        <taxon>Chromadorea</taxon>
        <taxon>Rhabditida</taxon>
        <taxon>Tylenchina</taxon>
        <taxon>Panagrolaimomorpha</taxon>
        <taxon>Panagrolaimoidea</taxon>
        <taxon>Panagrolaimidae</taxon>
        <taxon>Panagrellus</taxon>
    </lineage>
</organism>
<dbReference type="Gene3D" id="3.10.20.90">
    <property type="entry name" value="Phosphatidylinositol 3-kinase Catalytic Subunit, Chain A, domain 1"/>
    <property type="match status" value="1"/>
</dbReference>
<dbReference type="Gene3D" id="1.20.80.10">
    <property type="match status" value="1"/>
</dbReference>
<dbReference type="Gene3D" id="2.30.29.30">
    <property type="entry name" value="Pleckstrin-homology domain (PH domain)/Phosphotyrosine-binding domain (PTB)"/>
    <property type="match status" value="1"/>
</dbReference>
<sequence length="631" mass="69584">MATITVTKCEEKAPLLGVEQLAPPKGILRRRTCDGTPFDGAGKPLLSPTRAVDTTSSSLSSQTTTGASSAAGGDVSALRRQISDSNLQVRRSMKRKQSKTVKLAPIAVQQAASAPPKSILAYTDTPITQFMNEVSYSQKPSVASAPDFSSLISSPSFTHRQDSKDSLMDILDIRIFYPDGRSVQFSVEGGADAEVRDLLSLMAEHMGLEEDDVLEAFSIWFVSPLLEVQLKPHHVAAQIRMQWPAFLRKFTNAAEGDVLLDNPLLAIKRNVGLNKFRELELAEKDFKILDLLYRDAKCSYLDGRIIVDTDTAVHLAALQMAADFEPYRNEEQTDTLMHKKLAHIIPDQHYSKIRSFHLFGIHLMECSQGMENQLKQDYKDCSINYPTREALRTEYLNTLRGTPFYGAAYFRGLVDRKAGPPSIIELGKSLFTGHHPLNKYLVRIGIQQDYVTIVDEPKNEILLTLRIDECTWIKEDQGLFFHFPEPESMAALGLVLSGQTTCAPAAGAELTSLLLRVCTPQAPMMADLLDGLSKLQDEYNAAHSVATPASPVSAHHPTSDYSDGNFSDTSVTSNPAAVSHTSRFSRESGEGCCPPVHVTENKLSKLCLATFDPKGRCIEAHGSIRRLLMVK</sequence>
<evidence type="ECO:0000313" key="5">
    <source>
        <dbReference type="WBParaSite" id="Pan_g2200.t1"/>
    </source>
</evidence>
<dbReference type="InterPro" id="IPR014352">
    <property type="entry name" value="FERM/acyl-CoA-bd_prot_sf"/>
</dbReference>
<protein>
    <recommendedName>
        <fullName evidence="1">FERM domain-containing protein 8</fullName>
    </recommendedName>
</protein>
<dbReference type="SUPFAM" id="SSF47031">
    <property type="entry name" value="Second domain of FERM"/>
    <property type="match status" value="1"/>
</dbReference>
<feature type="compositionally biased region" description="Low complexity" evidence="2">
    <location>
        <begin position="51"/>
        <end position="78"/>
    </location>
</feature>
<dbReference type="SMART" id="SM00295">
    <property type="entry name" value="B41"/>
    <property type="match status" value="1"/>
</dbReference>
<reference evidence="5" key="2">
    <citation type="submission" date="2020-10" db="UniProtKB">
        <authorList>
            <consortium name="WormBaseParasite"/>
        </authorList>
    </citation>
    <scope>IDENTIFICATION</scope>
</reference>
<dbReference type="WBParaSite" id="Pan_g2200.t1">
    <property type="protein sequence ID" value="Pan_g2200.t1"/>
    <property type="gene ID" value="Pan_g2200"/>
</dbReference>
<feature type="region of interest" description="Disordered" evidence="2">
    <location>
        <begin position="546"/>
        <end position="591"/>
    </location>
</feature>
<dbReference type="InterPro" id="IPR035963">
    <property type="entry name" value="FERM_2"/>
</dbReference>
<dbReference type="PROSITE" id="PS50057">
    <property type="entry name" value="FERM_3"/>
    <property type="match status" value="1"/>
</dbReference>
<accession>A0A7E4ZWS5</accession>
<dbReference type="Pfam" id="PF00373">
    <property type="entry name" value="FERM_M"/>
    <property type="match status" value="1"/>
</dbReference>
<dbReference type="CDD" id="cd14473">
    <property type="entry name" value="FERM_B-lobe"/>
    <property type="match status" value="1"/>
</dbReference>
<dbReference type="InterPro" id="IPR019748">
    <property type="entry name" value="FERM_central"/>
</dbReference>
<dbReference type="PANTHER" id="PTHR13283">
    <property type="entry name" value="KREV INTERACTION TRAPPED 1-RELATED"/>
    <property type="match status" value="1"/>
</dbReference>
<feature type="region of interest" description="Disordered" evidence="2">
    <location>
        <begin position="32"/>
        <end position="81"/>
    </location>
</feature>
<proteinExistence type="predicted"/>